<gene>
    <name evidence="1" type="ORF">NUW58_g2337</name>
</gene>
<evidence type="ECO:0000313" key="1">
    <source>
        <dbReference type="EMBL" id="KAJ2991946.1"/>
    </source>
</evidence>
<name>A0ACC1PHM7_9PEZI</name>
<keyword evidence="2" id="KW-1185">Reference proteome</keyword>
<reference evidence="1" key="1">
    <citation type="submission" date="2022-10" db="EMBL/GenBank/DDBJ databases">
        <title>Genome Sequence of Xylaria curta.</title>
        <authorList>
            <person name="Buettner E."/>
        </authorList>
    </citation>
    <scope>NUCLEOTIDE SEQUENCE</scope>
    <source>
        <strain evidence="1">Babe10</strain>
    </source>
</reference>
<protein>
    <submittedName>
        <fullName evidence="1">Uncharacterized protein</fullName>
    </submittedName>
</protein>
<dbReference type="Proteomes" id="UP001143856">
    <property type="component" value="Unassembled WGS sequence"/>
</dbReference>
<accession>A0ACC1PHM7</accession>
<comment type="caution">
    <text evidence="1">The sequence shown here is derived from an EMBL/GenBank/DDBJ whole genome shotgun (WGS) entry which is preliminary data.</text>
</comment>
<dbReference type="EMBL" id="JAPDGR010000298">
    <property type="protein sequence ID" value="KAJ2991946.1"/>
    <property type="molecule type" value="Genomic_DNA"/>
</dbReference>
<sequence>MSDRYNPAIASTTGNDGSPCPLHNDQPRIIGIVPVHRRPERDGGEHTEGGQYTEQPIERPYFTHVRWFEMQFTRSYQFIQGSLKWLWAGRELETDPNRVLVSIDPNVEEVLPKEIIAQANRDYNELRNIQQALEEKTEECTKIRDHWQAAVGELSDLKSSKQTFMVDDAEMAAKWSQLQYSIKNFARTYLRNLVNVGLLTQYQTTLIKAVSPVYQQFLETEGEVHLLFQSMLWMLITDEILRDPTVVWGEQFSAAFKMLLQTCPQSEEQYHNWRADTGQMIQNGRGIDNETYRHLQREISNRITQFVPKEKSSDKKHREIILRNISGIIDKAFELAVIFNQSRCKYRVRKVAYRETFRPEMMDHSEERDVPQVGLMVSPVLIKYGNSKGENYDQRLVLAKSYICSLKPGNQKTEKVEQHGSHQNSGRDNKGERSEESANLIDF</sequence>
<organism evidence="1 2">
    <name type="scientific">Xylaria curta</name>
    <dbReference type="NCBI Taxonomy" id="42375"/>
    <lineage>
        <taxon>Eukaryota</taxon>
        <taxon>Fungi</taxon>
        <taxon>Dikarya</taxon>
        <taxon>Ascomycota</taxon>
        <taxon>Pezizomycotina</taxon>
        <taxon>Sordariomycetes</taxon>
        <taxon>Xylariomycetidae</taxon>
        <taxon>Xylariales</taxon>
        <taxon>Xylariaceae</taxon>
        <taxon>Xylaria</taxon>
    </lineage>
</organism>
<proteinExistence type="predicted"/>
<evidence type="ECO:0000313" key="2">
    <source>
        <dbReference type="Proteomes" id="UP001143856"/>
    </source>
</evidence>